<protein>
    <recommendedName>
        <fullName evidence="1">Potassium channel tetramerisation-type BTB domain-containing protein</fullName>
    </recommendedName>
</protein>
<dbReference type="SUPFAM" id="SSF54695">
    <property type="entry name" value="POZ domain"/>
    <property type="match status" value="1"/>
</dbReference>
<keyword evidence="3" id="KW-1185">Reference proteome</keyword>
<evidence type="ECO:0000313" key="2">
    <source>
        <dbReference type="EMBL" id="KAA8491355.1"/>
    </source>
</evidence>
<proteinExistence type="predicted"/>
<dbReference type="PANTHER" id="PTHR14499:SF136">
    <property type="entry name" value="GH08630P"/>
    <property type="match status" value="1"/>
</dbReference>
<dbReference type="Proteomes" id="UP000324585">
    <property type="component" value="Unassembled WGS sequence"/>
</dbReference>
<dbReference type="Gene3D" id="3.30.710.10">
    <property type="entry name" value="Potassium Channel Kv1.1, Chain A"/>
    <property type="match status" value="1"/>
</dbReference>
<evidence type="ECO:0000313" key="3">
    <source>
        <dbReference type="Proteomes" id="UP000324585"/>
    </source>
</evidence>
<dbReference type="AlphaFoldDB" id="A0A5J4YJN6"/>
<comment type="caution">
    <text evidence="2">The sequence shown here is derived from an EMBL/GenBank/DDBJ whole genome shotgun (WGS) entry which is preliminary data.</text>
</comment>
<organism evidence="2 3">
    <name type="scientific">Porphyridium purpureum</name>
    <name type="common">Red alga</name>
    <name type="synonym">Porphyridium cruentum</name>
    <dbReference type="NCBI Taxonomy" id="35688"/>
    <lineage>
        <taxon>Eukaryota</taxon>
        <taxon>Rhodophyta</taxon>
        <taxon>Bangiophyceae</taxon>
        <taxon>Porphyridiales</taxon>
        <taxon>Porphyridiaceae</taxon>
        <taxon>Porphyridium</taxon>
    </lineage>
</organism>
<gene>
    <name evidence="2" type="ORF">FVE85_7776</name>
</gene>
<reference evidence="3" key="1">
    <citation type="journal article" date="2019" name="Nat. Commun.">
        <title>Expansion of phycobilisome linker gene families in mesophilic red algae.</title>
        <authorList>
            <person name="Lee J."/>
            <person name="Kim D."/>
            <person name="Bhattacharya D."/>
            <person name="Yoon H.S."/>
        </authorList>
    </citation>
    <scope>NUCLEOTIDE SEQUENCE [LARGE SCALE GENOMIC DNA]</scope>
    <source>
        <strain evidence="3">CCMP 1328</strain>
    </source>
</reference>
<name>A0A5J4YJN6_PORPP</name>
<feature type="domain" description="Potassium channel tetramerisation-type BTB" evidence="1">
    <location>
        <begin position="7"/>
        <end position="120"/>
    </location>
</feature>
<evidence type="ECO:0000259" key="1">
    <source>
        <dbReference type="Pfam" id="PF02214"/>
    </source>
</evidence>
<accession>A0A5J4YJN6</accession>
<dbReference type="InterPro" id="IPR011333">
    <property type="entry name" value="SKP1/BTB/POZ_sf"/>
</dbReference>
<dbReference type="OrthoDB" id="2414723at2759"/>
<dbReference type="GO" id="GO:0051260">
    <property type="term" value="P:protein homooligomerization"/>
    <property type="evidence" value="ECO:0007669"/>
    <property type="project" value="InterPro"/>
</dbReference>
<dbReference type="CDD" id="cd18316">
    <property type="entry name" value="BTB_POZ_KCTD-like"/>
    <property type="match status" value="1"/>
</dbReference>
<dbReference type="EMBL" id="VRMN01000014">
    <property type="protein sequence ID" value="KAA8491355.1"/>
    <property type="molecule type" value="Genomic_DNA"/>
</dbReference>
<dbReference type="Pfam" id="PF02214">
    <property type="entry name" value="BTB_2"/>
    <property type="match status" value="1"/>
</dbReference>
<sequence length="289" mass="32403">MDMQDAVRVNVGGVEFVSSTKSLCRYESSRLAQCDWNAEVEMDAGPMTDHMSSAEAPDSELVRRRGRRKTWFFDRDPDVFKLVLEFLRTEAPATEFVPPQDERTRKRLLAEARYFRLPELETLLLSSKAGESSNAPRSMDVQALAPVAPQVGGSMEGTAQPLPPSVETHGQSLTVTASPAEQTRYSRYVVLVFERVVIMANDKPIAGYYVINGKQSSIESEGWFSSFELESLHSAFRVAVSHLLQKHVDIGYRIAHSSSNVSIVRAMVRSDKKQVDYQSCFVLTTVMER</sequence>
<dbReference type="PANTHER" id="PTHR14499">
    <property type="entry name" value="POTASSIUM CHANNEL TETRAMERIZATION DOMAIN-CONTAINING"/>
    <property type="match status" value="1"/>
</dbReference>
<dbReference type="InterPro" id="IPR003131">
    <property type="entry name" value="T1-type_BTB"/>
</dbReference>